<evidence type="ECO:0000256" key="1">
    <source>
        <dbReference type="SAM" id="MobiDB-lite"/>
    </source>
</evidence>
<accession>A0A4C1ZYG1</accession>
<protein>
    <submittedName>
        <fullName evidence="2">Uncharacterized protein</fullName>
    </submittedName>
</protein>
<dbReference type="EMBL" id="BGZK01002429">
    <property type="protein sequence ID" value="GBP93861.1"/>
    <property type="molecule type" value="Genomic_DNA"/>
</dbReference>
<keyword evidence="3" id="KW-1185">Reference proteome</keyword>
<reference evidence="2 3" key="1">
    <citation type="journal article" date="2019" name="Commun. Biol.">
        <title>The bagworm genome reveals a unique fibroin gene that provides high tensile strength.</title>
        <authorList>
            <person name="Kono N."/>
            <person name="Nakamura H."/>
            <person name="Ohtoshi R."/>
            <person name="Tomita M."/>
            <person name="Numata K."/>
            <person name="Arakawa K."/>
        </authorList>
    </citation>
    <scope>NUCLEOTIDE SEQUENCE [LARGE SCALE GENOMIC DNA]</scope>
</reference>
<proteinExistence type="predicted"/>
<organism evidence="2 3">
    <name type="scientific">Eumeta variegata</name>
    <name type="common">Bagworm moth</name>
    <name type="synonym">Eumeta japonica</name>
    <dbReference type="NCBI Taxonomy" id="151549"/>
    <lineage>
        <taxon>Eukaryota</taxon>
        <taxon>Metazoa</taxon>
        <taxon>Ecdysozoa</taxon>
        <taxon>Arthropoda</taxon>
        <taxon>Hexapoda</taxon>
        <taxon>Insecta</taxon>
        <taxon>Pterygota</taxon>
        <taxon>Neoptera</taxon>
        <taxon>Endopterygota</taxon>
        <taxon>Lepidoptera</taxon>
        <taxon>Glossata</taxon>
        <taxon>Ditrysia</taxon>
        <taxon>Tineoidea</taxon>
        <taxon>Psychidae</taxon>
        <taxon>Oiketicinae</taxon>
        <taxon>Eumeta</taxon>
    </lineage>
</organism>
<name>A0A4C1ZYG1_EUMVA</name>
<comment type="caution">
    <text evidence="2">The sequence shown here is derived from an EMBL/GenBank/DDBJ whole genome shotgun (WGS) entry which is preliminary data.</text>
</comment>
<dbReference type="AlphaFoldDB" id="A0A4C1ZYG1"/>
<evidence type="ECO:0000313" key="2">
    <source>
        <dbReference type="EMBL" id="GBP93861.1"/>
    </source>
</evidence>
<gene>
    <name evidence="2" type="ORF">EVAR_69694_1</name>
</gene>
<dbReference type="Proteomes" id="UP000299102">
    <property type="component" value="Unassembled WGS sequence"/>
</dbReference>
<evidence type="ECO:0000313" key="3">
    <source>
        <dbReference type="Proteomes" id="UP000299102"/>
    </source>
</evidence>
<sequence length="520" mass="57904">MIRVRTGCVKETFLYEHLAPFSRWSDPIELFTTPCRLLQTVDRGLTKSSMDYAIDENYSDLSKRRRVTRSSSIGLDVRLILRRYETTAPSTKAGGKRSKQHGSIALFDISSSVGDGDHDNGPRPNYPCLQDRNEITPPVCSVIHKSSWQNFKRQKRHRRQTPPLRFYIVDGVERFSRLPAVRPRIQLVPKSFYAVLCRTGSSWGIRALTRRRCSRAAWLRYAIFTRHEIHRDGESPWQSSSFPRDTRFAIIVQKSAHGSVPICGKIAGSSDALVRCENFKKSPTSPAKKNPGLLHFAGDDGTNLIQAPNCIPNLLIPVYAARRRRSSRLGFISASRAPNHKAGTFKSFQKIFGSDDPSTLVQRQGLDLGQRPLTSTDANVTTTCGTDLTYSPIRCKRQSSRGKLFGRNEHKDGANSSRGPPLLEKSEITRHGLFLKSPPRPLRARSALTFIGYLVEVRKTVSLLDKRMNSFGVCAGGAGGAAPAASSAIPIASGVFNQLNYSFFGASAFQIINEFIEKVF</sequence>
<feature type="region of interest" description="Disordered" evidence="1">
    <location>
        <begin position="402"/>
        <end position="423"/>
    </location>
</feature>